<sequence length="65" mass="8036">MQVLGPGRRRHRWRQQELHQDHRRPHRQVRAGLLPVRLQEDRWCHRFPPALRRQCHQVSLLHQQG</sequence>
<evidence type="ECO:0000256" key="1">
    <source>
        <dbReference type="SAM" id="MobiDB-lite"/>
    </source>
</evidence>
<reference evidence="2" key="1">
    <citation type="journal article" date="2012" name="PLoS ONE">
        <title>Gene sets for utilization of primary and secondary nutrition supplies in the distal gut of endangered iberian lynx.</title>
        <authorList>
            <person name="Alcaide M."/>
            <person name="Messina E."/>
            <person name="Richter M."/>
            <person name="Bargiela R."/>
            <person name="Peplies J."/>
            <person name="Huws S.A."/>
            <person name="Newbold C.J."/>
            <person name="Golyshin P.N."/>
            <person name="Simon M.A."/>
            <person name="Lopez G."/>
            <person name="Yakimov M.M."/>
            <person name="Ferrer M."/>
        </authorList>
    </citation>
    <scope>NUCLEOTIDE SEQUENCE</scope>
</reference>
<protein>
    <submittedName>
        <fullName evidence="2">Uncharacterized protein</fullName>
    </submittedName>
</protein>
<organism evidence="2">
    <name type="scientific">gut metagenome</name>
    <dbReference type="NCBI Taxonomy" id="749906"/>
    <lineage>
        <taxon>unclassified sequences</taxon>
        <taxon>metagenomes</taxon>
        <taxon>organismal metagenomes</taxon>
    </lineage>
</organism>
<dbReference type="AlphaFoldDB" id="J9FEW6"/>
<feature type="region of interest" description="Disordered" evidence="1">
    <location>
        <begin position="1"/>
        <end position="26"/>
    </location>
</feature>
<name>J9FEW6_9ZZZZ</name>
<evidence type="ECO:0000313" key="2">
    <source>
        <dbReference type="EMBL" id="EJW93456.1"/>
    </source>
</evidence>
<accession>J9FEW6</accession>
<gene>
    <name evidence="2" type="ORF">EVA_18437</name>
</gene>
<dbReference type="EMBL" id="AMCI01006965">
    <property type="protein sequence ID" value="EJW93456.1"/>
    <property type="molecule type" value="Genomic_DNA"/>
</dbReference>
<comment type="caution">
    <text evidence="2">The sequence shown here is derived from an EMBL/GenBank/DDBJ whole genome shotgun (WGS) entry which is preliminary data.</text>
</comment>
<proteinExistence type="predicted"/>